<dbReference type="Proteomes" id="UP000540128">
    <property type="component" value="Unassembled WGS sequence"/>
</dbReference>
<keyword evidence="2" id="KW-1185">Reference proteome</keyword>
<gene>
    <name evidence="1" type="ORF">G6W59_27415</name>
</gene>
<comment type="caution">
    <text evidence="1">The sequence shown here is derived from an EMBL/GenBank/DDBJ whole genome shotgun (WGS) entry which is preliminary data.</text>
</comment>
<name>A0A7Y6KK18_9ACTN</name>
<dbReference type="EMBL" id="JAANNT010000035">
    <property type="protein sequence ID" value="NUV31975.1"/>
    <property type="molecule type" value="Genomic_DNA"/>
</dbReference>
<reference evidence="1 2" key="1">
    <citation type="submission" date="2020-03" db="EMBL/GenBank/DDBJ databases">
        <title>Complete genome sequence of sixteen Streptomyces strains facilitates identification of candidate genes involved in plant growth-promotion in grain legumes and cereals.</title>
        <authorList>
            <person name="Gopalakrishnan S."/>
            <person name="Thakur V."/>
            <person name="Saxena R."/>
            <person name="Vadlamudi S."/>
            <person name="Purohit S."/>
            <person name="Kumar V."/>
            <person name="Rathore A."/>
            <person name="Chitikineni A."/>
            <person name="Varshney R.K."/>
        </authorList>
    </citation>
    <scope>NUCLEOTIDE SEQUENCE [LARGE SCALE GENOMIC DNA]</scope>
    <source>
        <strain evidence="1 2">KAI-180</strain>
    </source>
</reference>
<evidence type="ECO:0000313" key="2">
    <source>
        <dbReference type="Proteomes" id="UP000540128"/>
    </source>
</evidence>
<accession>A0A7Y6KK18</accession>
<evidence type="ECO:0000313" key="1">
    <source>
        <dbReference type="EMBL" id="NUV31975.1"/>
    </source>
</evidence>
<dbReference type="RefSeq" id="WP_191835144.1">
    <property type="nucleotide sequence ID" value="NZ_JAANNT010000035.1"/>
</dbReference>
<sequence length="245" mass="24632">MSSAAQDLAAALQRQAVRKVAAAPAARGADWRMATVTAVDPAGTVTADGIVCRRLETYTAPAVGDLIIISQSGAGSWIALGRTASAAAALGVPVHVYKPSATDRTSTTTMAADPHLSLPLNTGVWLVEAHLLVGSGAGLMVTQWAVPSGATGLKGVHGPASTVAGDSAPQSAADSILGRFGAHGFATSVTYGRRNAVANLSYAIETGTVTVTTAGTCAITWAQSASSTTATRMGVGSWMRATRIG</sequence>
<proteinExistence type="predicted"/>
<organism evidence="1 2">
    <name type="scientific">Streptomyces odorifer</name>
    <dbReference type="NCBI Taxonomy" id="53450"/>
    <lineage>
        <taxon>Bacteria</taxon>
        <taxon>Bacillati</taxon>
        <taxon>Actinomycetota</taxon>
        <taxon>Actinomycetes</taxon>
        <taxon>Kitasatosporales</taxon>
        <taxon>Streptomycetaceae</taxon>
        <taxon>Streptomyces</taxon>
        <taxon>Streptomyces albidoflavus group</taxon>
    </lineage>
</organism>
<dbReference type="AlphaFoldDB" id="A0A7Y6KK18"/>
<protein>
    <submittedName>
        <fullName evidence="1">Uncharacterized protein</fullName>
    </submittedName>
</protein>